<reference evidence="2" key="1">
    <citation type="submission" date="2022-12" db="EMBL/GenBank/DDBJ databases">
        <title>Whole genome sequence of Mycolicibacterium iranicum strain SBH312.</title>
        <authorList>
            <person name="Jani J."/>
            <person name="Arifin Mustapha Z."/>
            <person name="Ahmed K."/>
            <person name="Kai Ling C."/>
        </authorList>
    </citation>
    <scope>NUCLEOTIDE SEQUENCE</scope>
    <source>
        <strain evidence="2">SBH312</strain>
    </source>
</reference>
<dbReference type="EMBL" id="JAPQYE010000001">
    <property type="protein sequence ID" value="MCZ0727199.1"/>
    <property type="molecule type" value="Genomic_DNA"/>
</dbReference>
<gene>
    <name evidence="2" type="ORF">OY187_04000</name>
</gene>
<protein>
    <recommendedName>
        <fullName evidence="4">DUF3040 domain-containing protein</fullName>
    </recommendedName>
</protein>
<sequence>MRNRDEEDLLRPATEEERKRLNEVWTALAGPGNYFFAPRDRMDLWLVEHKIRTERMVTQRLVLATWVLVFATVVLAIATIALVFVTTNLN</sequence>
<dbReference type="RefSeq" id="WP_268785336.1">
    <property type="nucleotide sequence ID" value="NZ_JAPQYE010000001.1"/>
</dbReference>
<proteinExistence type="predicted"/>
<keyword evidence="1" id="KW-0812">Transmembrane</keyword>
<keyword evidence="3" id="KW-1185">Reference proteome</keyword>
<comment type="caution">
    <text evidence="2">The sequence shown here is derived from an EMBL/GenBank/DDBJ whole genome shotgun (WGS) entry which is preliminary data.</text>
</comment>
<organism evidence="2 3">
    <name type="scientific">Mycolicibacterium iranicum</name>
    <name type="common">Mycobacterium iranicum</name>
    <dbReference type="NCBI Taxonomy" id="912594"/>
    <lineage>
        <taxon>Bacteria</taxon>
        <taxon>Bacillati</taxon>
        <taxon>Actinomycetota</taxon>
        <taxon>Actinomycetes</taxon>
        <taxon>Mycobacteriales</taxon>
        <taxon>Mycobacteriaceae</taxon>
        <taxon>Mycolicibacterium</taxon>
    </lineage>
</organism>
<dbReference type="Proteomes" id="UP001084650">
    <property type="component" value="Unassembled WGS sequence"/>
</dbReference>
<accession>A0ABT4HBL6</accession>
<feature type="transmembrane region" description="Helical" evidence="1">
    <location>
        <begin position="61"/>
        <end position="85"/>
    </location>
</feature>
<evidence type="ECO:0000313" key="2">
    <source>
        <dbReference type="EMBL" id="MCZ0727199.1"/>
    </source>
</evidence>
<evidence type="ECO:0000313" key="3">
    <source>
        <dbReference type="Proteomes" id="UP001084650"/>
    </source>
</evidence>
<name>A0ABT4HBL6_MYCIR</name>
<evidence type="ECO:0000256" key="1">
    <source>
        <dbReference type="SAM" id="Phobius"/>
    </source>
</evidence>
<keyword evidence="1" id="KW-1133">Transmembrane helix</keyword>
<keyword evidence="1" id="KW-0472">Membrane</keyword>
<evidence type="ECO:0008006" key="4">
    <source>
        <dbReference type="Google" id="ProtNLM"/>
    </source>
</evidence>